<dbReference type="RefSeq" id="WP_021780276.1">
    <property type="nucleotide sequence ID" value="NZ_BATA01000036.1"/>
</dbReference>
<dbReference type="InterPro" id="IPR055539">
    <property type="entry name" value="DUF7115"/>
</dbReference>
<evidence type="ECO:0000256" key="2">
    <source>
        <dbReference type="SAM" id="MobiDB-lite"/>
    </source>
</evidence>
<dbReference type="eggNOG" id="arCOG04660">
    <property type="taxonomic scope" value="Archaea"/>
</dbReference>
<feature type="coiled-coil region" evidence="1">
    <location>
        <begin position="400"/>
        <end position="455"/>
    </location>
</feature>
<dbReference type="OrthoDB" id="307384at2157"/>
<proteinExistence type="predicted"/>
<evidence type="ECO:0000259" key="3">
    <source>
        <dbReference type="Pfam" id="PF23428"/>
    </source>
</evidence>
<protein>
    <recommendedName>
        <fullName evidence="3">DUF7115 domain-containing protein</fullName>
    </recommendedName>
</protein>
<dbReference type="Proteomes" id="UP000016986">
    <property type="component" value="Unassembled WGS sequence"/>
</dbReference>
<dbReference type="AlphaFoldDB" id="U3ADJ4"/>
<organism evidence="4 5">
    <name type="scientific">Halarchaeum acidiphilum MH1-52-1</name>
    <dbReference type="NCBI Taxonomy" id="1261545"/>
    <lineage>
        <taxon>Archaea</taxon>
        <taxon>Methanobacteriati</taxon>
        <taxon>Methanobacteriota</taxon>
        <taxon>Stenosarchaea group</taxon>
        <taxon>Halobacteria</taxon>
        <taxon>Halobacteriales</taxon>
        <taxon>Halobacteriaceae</taxon>
    </lineage>
</organism>
<dbReference type="EMBL" id="BATA01000036">
    <property type="protein sequence ID" value="GAD52828.1"/>
    <property type="molecule type" value="Genomic_DNA"/>
</dbReference>
<name>U3ADJ4_9EURY</name>
<feature type="compositionally biased region" description="Low complexity" evidence="2">
    <location>
        <begin position="261"/>
        <end position="281"/>
    </location>
</feature>
<feature type="region of interest" description="Disordered" evidence="2">
    <location>
        <begin position="237"/>
        <end position="281"/>
    </location>
</feature>
<feature type="compositionally biased region" description="Low complexity" evidence="2">
    <location>
        <begin position="298"/>
        <end position="334"/>
    </location>
</feature>
<evidence type="ECO:0000313" key="5">
    <source>
        <dbReference type="Proteomes" id="UP000016986"/>
    </source>
</evidence>
<feature type="compositionally biased region" description="Low complexity" evidence="2">
    <location>
        <begin position="237"/>
        <end position="246"/>
    </location>
</feature>
<comment type="caution">
    <text evidence="4">The sequence shown here is derived from an EMBL/GenBank/DDBJ whole genome shotgun (WGS) entry which is preliminary data.</text>
</comment>
<evidence type="ECO:0000313" key="4">
    <source>
        <dbReference type="EMBL" id="GAD52828.1"/>
    </source>
</evidence>
<gene>
    <name evidence="4" type="ORF">MBEHAL_1588</name>
</gene>
<accession>U3ADJ4</accession>
<keyword evidence="5" id="KW-1185">Reference proteome</keyword>
<keyword evidence="1" id="KW-0175">Coiled coil</keyword>
<evidence type="ECO:0000256" key="1">
    <source>
        <dbReference type="SAM" id="Coils"/>
    </source>
</evidence>
<feature type="region of interest" description="Disordered" evidence="2">
    <location>
        <begin position="298"/>
        <end position="396"/>
    </location>
</feature>
<sequence>MDVPAAVASTLGDESVAARVPLRGDDALFVTPTRTLVYHADGLLSNESVEEFGHDAERVTVDDGRRKATVTLDYGLDGERSFAVPSGRVDDVLHPVLAGVLNAADVTDSGESVARTYHFSELTLVVTDRRLVRHVGAAVWNTDHDEIAYADVIDIDAEEGNVASQLVLETTGRTRRIKVPNEQFRDVRETVENALYEARGVPSYAAFRDLVAEEVEDAADDESDAIDASAAFEEAGIDAIGGSSAGETDGSEADDRDAADADASTVAADASADAVTDADATTDADAVTDARLSDVGATDATTDADGATEAEATTDATAMTEAEATTDATATTEAEATDASRDDAMADADGVTDTETANTETTDASRDDAMTPGATNPVDASAETNAASTVPDHDSDGVDLAAIAADLEAARDALDEQRDRVEAQRDTIARQRRTLDAQLDALDEQRERIEDALDAIPDR</sequence>
<dbReference type="Pfam" id="PF23428">
    <property type="entry name" value="DUF7115"/>
    <property type="match status" value="1"/>
</dbReference>
<reference evidence="4 5" key="1">
    <citation type="submission" date="2013-09" db="EMBL/GenBank/DDBJ databases">
        <title>Whole genome sequencing of Halarchaeum acidiphilum strain MH1-52-1.</title>
        <authorList>
            <person name="Shimane Y."/>
            <person name="Minegishi H."/>
            <person name="Nishi S."/>
            <person name="Echigo A."/>
            <person name="Shuto A."/>
            <person name="Konishi M."/>
            <person name="Ito T."/>
            <person name="Ohkuma M."/>
            <person name="Ohta Y."/>
            <person name="Nagano Y."/>
            <person name="Tsubouchi T."/>
            <person name="Mori K."/>
            <person name="Usui K."/>
            <person name="Kamekura M."/>
            <person name="Usami R."/>
            <person name="Takaki Y."/>
            <person name="Hatada Y."/>
        </authorList>
    </citation>
    <scope>NUCLEOTIDE SEQUENCE [LARGE SCALE GENOMIC DNA]</scope>
    <source>
        <strain evidence="4 5">JCM 16109</strain>
    </source>
</reference>
<feature type="compositionally biased region" description="Low complexity" evidence="2">
    <location>
        <begin position="347"/>
        <end position="362"/>
    </location>
</feature>
<feature type="domain" description="DUF7115" evidence="3">
    <location>
        <begin position="1"/>
        <end position="108"/>
    </location>
</feature>